<dbReference type="GO" id="GO:0000160">
    <property type="term" value="P:phosphorelay signal transduction system"/>
    <property type="evidence" value="ECO:0007669"/>
    <property type="project" value="InterPro"/>
</dbReference>
<proteinExistence type="predicted"/>
<dbReference type="Gene3D" id="3.40.50.2300">
    <property type="match status" value="1"/>
</dbReference>
<dbReference type="InterPro" id="IPR001789">
    <property type="entry name" value="Sig_transdc_resp-reg_receiver"/>
</dbReference>
<reference evidence="6 7" key="1">
    <citation type="submission" date="2017-01" db="EMBL/GenBank/DDBJ databases">
        <title>The cable genome- insights into the physiology and evolution of filamentous bacteria capable of sulfide oxidation via long distance electron transfer.</title>
        <authorList>
            <person name="Schreiber L."/>
            <person name="Bjerg J.T."/>
            <person name="Boggild A."/>
            <person name="Van De Vossenberg J."/>
            <person name="Meysman F."/>
            <person name="Nielsen L.P."/>
            <person name="Schramm A."/>
            <person name="Kjeldsen K.U."/>
        </authorList>
    </citation>
    <scope>NUCLEOTIDE SEQUENCE [LARGE SCALE GENOMIC DNA]</scope>
    <source>
        <strain evidence="6">A1</strain>
    </source>
</reference>
<feature type="modified residue" description="Phosphohistidine" evidence="1">
    <location>
        <position position="119"/>
    </location>
</feature>
<keyword evidence="1" id="KW-0597">Phosphoprotein</keyword>
<dbReference type="InterPro" id="IPR036641">
    <property type="entry name" value="HPT_dom_sf"/>
</dbReference>
<keyword evidence="7" id="KW-1185">Reference proteome</keyword>
<evidence type="ECO:0000256" key="2">
    <source>
        <dbReference type="PROSITE-ProRule" id="PRU00169"/>
    </source>
</evidence>
<gene>
    <name evidence="6" type="ORF">VT98_12652</name>
</gene>
<evidence type="ECO:0000256" key="3">
    <source>
        <dbReference type="SAM" id="MobiDB-lite"/>
    </source>
</evidence>
<protein>
    <submittedName>
        <fullName evidence="6">HPt (Histidine-containing phosphotransfer) domain-containing protein</fullName>
    </submittedName>
</protein>
<feature type="domain" description="Response regulatory" evidence="4">
    <location>
        <begin position="1"/>
        <end position="34"/>
    </location>
</feature>
<name>A0A444J0I7_9BACT</name>
<dbReference type="Gene3D" id="1.20.120.160">
    <property type="entry name" value="HPT domain"/>
    <property type="match status" value="1"/>
</dbReference>
<dbReference type="AlphaFoldDB" id="A0A444J0I7"/>
<comment type="caution">
    <text evidence="6">The sequence shown here is derived from an EMBL/GenBank/DDBJ whole genome shotgun (WGS) entry which is preliminary data.</text>
</comment>
<evidence type="ECO:0000259" key="4">
    <source>
        <dbReference type="PROSITE" id="PS50110"/>
    </source>
</evidence>
<dbReference type="GO" id="GO:0004672">
    <property type="term" value="F:protein kinase activity"/>
    <property type="evidence" value="ECO:0007669"/>
    <property type="project" value="UniProtKB-ARBA"/>
</dbReference>
<dbReference type="PROSITE" id="PS50110">
    <property type="entry name" value="RESPONSE_REGULATORY"/>
    <property type="match status" value="1"/>
</dbReference>
<feature type="compositionally biased region" description="Basic and acidic residues" evidence="3">
    <location>
        <begin position="137"/>
        <end position="147"/>
    </location>
</feature>
<accession>A0A444J0I7</accession>
<sequence length="176" mass="19711">MKEDKQRCLEAGMDGYAVKPFKTKEIYHAFQQTGYVDGVVKNATEKKQQDGTSMMEQKRENDNALLTNVAEHLKNIYSLEPDQVEQMIQLSSRSISETFEQARQAVEDNDLEALSAAGHKAKGILLGVGLKDEAEQARKIESASKEGQDEDYHDMMAQLEDDLQPLLKLTSGDSRS</sequence>
<dbReference type="InterPro" id="IPR008207">
    <property type="entry name" value="Sig_transdc_His_kin_Hpt_dom"/>
</dbReference>
<dbReference type="SUPFAM" id="SSF47226">
    <property type="entry name" value="Histidine-containing phosphotransfer domain, HPT domain"/>
    <property type="match status" value="1"/>
</dbReference>
<feature type="region of interest" description="Disordered" evidence="3">
    <location>
        <begin position="137"/>
        <end position="176"/>
    </location>
</feature>
<comment type="caution">
    <text evidence="2">Lacks conserved residue(s) required for the propagation of feature annotation.</text>
</comment>
<evidence type="ECO:0000256" key="1">
    <source>
        <dbReference type="PROSITE-ProRule" id="PRU00110"/>
    </source>
</evidence>
<dbReference type="Pfam" id="PF01627">
    <property type="entry name" value="Hpt"/>
    <property type="match status" value="1"/>
</dbReference>
<dbReference type="PROSITE" id="PS50894">
    <property type="entry name" value="HPT"/>
    <property type="match status" value="1"/>
</dbReference>
<feature type="domain" description="HPt" evidence="5">
    <location>
        <begin position="80"/>
        <end position="176"/>
    </location>
</feature>
<evidence type="ECO:0000313" key="7">
    <source>
        <dbReference type="Proteomes" id="UP000288086"/>
    </source>
</evidence>
<evidence type="ECO:0000313" key="6">
    <source>
        <dbReference type="EMBL" id="RWX46634.1"/>
    </source>
</evidence>
<evidence type="ECO:0000259" key="5">
    <source>
        <dbReference type="PROSITE" id="PS50894"/>
    </source>
</evidence>
<dbReference type="EMBL" id="MTKP01000265">
    <property type="protein sequence ID" value="RWX46634.1"/>
    <property type="molecule type" value="Genomic_DNA"/>
</dbReference>
<organism evidence="6 7">
    <name type="scientific">Candidatus Electrothrix communis</name>
    <dbReference type="NCBI Taxonomy" id="1859133"/>
    <lineage>
        <taxon>Bacteria</taxon>
        <taxon>Pseudomonadati</taxon>
        <taxon>Thermodesulfobacteriota</taxon>
        <taxon>Desulfobulbia</taxon>
        <taxon>Desulfobulbales</taxon>
        <taxon>Desulfobulbaceae</taxon>
        <taxon>Candidatus Electrothrix</taxon>
    </lineage>
</organism>
<dbReference type="Proteomes" id="UP000288086">
    <property type="component" value="Unassembled WGS sequence"/>
</dbReference>